<dbReference type="RefSeq" id="WP_187430053.1">
    <property type="nucleotide sequence ID" value="NZ_CP143423.1"/>
</dbReference>
<dbReference type="SUPFAM" id="SSF111384">
    <property type="entry name" value="OmpH-like"/>
    <property type="match status" value="1"/>
</dbReference>
<keyword evidence="3" id="KW-1185">Reference proteome</keyword>
<accession>A0ABZ2BTH6</accession>
<dbReference type="Gene3D" id="3.30.910.20">
    <property type="entry name" value="Skp domain"/>
    <property type="match status" value="1"/>
</dbReference>
<organism evidence="2 3">
    <name type="scientific">Roseobacter fucihabitans</name>
    <dbReference type="NCBI Taxonomy" id="1537242"/>
    <lineage>
        <taxon>Bacteria</taxon>
        <taxon>Pseudomonadati</taxon>
        <taxon>Pseudomonadota</taxon>
        <taxon>Alphaproteobacteria</taxon>
        <taxon>Rhodobacterales</taxon>
        <taxon>Roseobacteraceae</taxon>
        <taxon>Roseobacter</taxon>
    </lineage>
</organism>
<sequence length="187" mass="20433">MRHAAALFTLLICLSIWGGQSTAQSTRIGPVQTPILTIDSDRLFAESAFGKRVVEEFEARGATLAAENRRIEEALSAEEKALTETRETLPPADFRLLADEFDEKVQATRRTQDAKTRDLNVALEGRRVVFLNAAAPILETLMRESGAAVILERRSIFLSATAIDITRTAIARLDSVLGDGIAAPEQP</sequence>
<dbReference type="SMART" id="SM00935">
    <property type="entry name" value="OmpH"/>
    <property type="match status" value="1"/>
</dbReference>
<protein>
    <recommendedName>
        <fullName evidence="4">Outer membrane chaperone Skp</fullName>
    </recommendedName>
</protein>
<feature type="signal peptide" evidence="1">
    <location>
        <begin position="1"/>
        <end position="23"/>
    </location>
</feature>
<dbReference type="InterPro" id="IPR005632">
    <property type="entry name" value="Chaperone_Skp"/>
</dbReference>
<feature type="chain" id="PRO_5045506536" description="Outer membrane chaperone Skp" evidence="1">
    <location>
        <begin position="24"/>
        <end position="187"/>
    </location>
</feature>
<name>A0ABZ2BTH6_9RHOB</name>
<keyword evidence="1" id="KW-0732">Signal</keyword>
<proteinExistence type="predicted"/>
<dbReference type="Proteomes" id="UP001318682">
    <property type="component" value="Chromosome"/>
</dbReference>
<dbReference type="Pfam" id="PF03938">
    <property type="entry name" value="OmpH"/>
    <property type="match status" value="1"/>
</dbReference>
<evidence type="ECO:0000313" key="2">
    <source>
        <dbReference type="EMBL" id="WVX49247.1"/>
    </source>
</evidence>
<dbReference type="EMBL" id="CP143423">
    <property type="protein sequence ID" value="WVX49247.1"/>
    <property type="molecule type" value="Genomic_DNA"/>
</dbReference>
<evidence type="ECO:0008006" key="4">
    <source>
        <dbReference type="Google" id="ProtNLM"/>
    </source>
</evidence>
<dbReference type="InterPro" id="IPR024930">
    <property type="entry name" value="Skp_dom_sf"/>
</dbReference>
<gene>
    <name evidence="2" type="ORF">ROLI_023360</name>
</gene>
<reference evidence="3" key="1">
    <citation type="submission" date="2024-01" db="EMBL/GenBank/DDBJ databases">
        <title>Roseobacter fucihabitans sp. nov., isolated from the brown alga Fucus spiralis.</title>
        <authorList>
            <person name="Hahnke S."/>
            <person name="Berger M."/>
            <person name="Schlingloff A."/>
            <person name="Athale I."/>
            <person name="Neumann-Schaal M."/>
            <person name="Adenaya A."/>
            <person name="Poehlein A."/>
            <person name="Daniel R."/>
            <person name="Pertersen J."/>
            <person name="Brinkhoff T."/>
        </authorList>
    </citation>
    <scope>NUCLEOTIDE SEQUENCE [LARGE SCALE GENOMIC DNA]</scope>
    <source>
        <strain evidence="3">B14</strain>
    </source>
</reference>
<evidence type="ECO:0000313" key="3">
    <source>
        <dbReference type="Proteomes" id="UP001318682"/>
    </source>
</evidence>
<evidence type="ECO:0000256" key="1">
    <source>
        <dbReference type="SAM" id="SignalP"/>
    </source>
</evidence>